<dbReference type="InterPro" id="IPR057727">
    <property type="entry name" value="WCX_dom"/>
</dbReference>
<comment type="caution">
    <text evidence="3">The sequence shown here is derived from an EMBL/GenBank/DDBJ whole genome shotgun (WGS) entry which is preliminary data.</text>
</comment>
<dbReference type="PANTHER" id="PTHR34580">
    <property type="match status" value="1"/>
</dbReference>
<protein>
    <submittedName>
        <fullName evidence="3">WYL domain-containing protein</fullName>
    </submittedName>
</protein>
<dbReference type="PROSITE" id="PS52050">
    <property type="entry name" value="WYL"/>
    <property type="match status" value="1"/>
</dbReference>
<dbReference type="InterPro" id="IPR051534">
    <property type="entry name" value="CBASS_pafABC_assoc_protein"/>
</dbReference>
<dbReference type="Pfam" id="PF13280">
    <property type="entry name" value="WYL"/>
    <property type="match status" value="1"/>
</dbReference>
<dbReference type="RefSeq" id="WP_110914301.1">
    <property type="nucleotide sequence ID" value="NZ_NKUF01000035.1"/>
</dbReference>
<dbReference type="AlphaFoldDB" id="A0A318Q0L4"/>
<evidence type="ECO:0000259" key="2">
    <source>
        <dbReference type="Pfam" id="PF25583"/>
    </source>
</evidence>
<dbReference type="PANTHER" id="PTHR34580:SF1">
    <property type="entry name" value="PROTEIN PAFC"/>
    <property type="match status" value="1"/>
</dbReference>
<organism evidence="3 4">
    <name type="scientific">Gluconacetobacter entanii</name>
    <dbReference type="NCBI Taxonomy" id="108528"/>
    <lineage>
        <taxon>Bacteria</taxon>
        <taxon>Pseudomonadati</taxon>
        <taxon>Pseudomonadota</taxon>
        <taxon>Alphaproteobacteria</taxon>
        <taxon>Acetobacterales</taxon>
        <taxon>Acetobacteraceae</taxon>
        <taxon>Gluconacetobacter</taxon>
    </lineage>
</organism>
<dbReference type="Proteomes" id="UP000248301">
    <property type="component" value="Unassembled WGS sequence"/>
</dbReference>
<reference evidence="3 4" key="1">
    <citation type="submission" date="2017-07" db="EMBL/GenBank/DDBJ databases">
        <title>A draft genome sequence of Gluconacetobacter entanii LTH 4560.</title>
        <authorList>
            <person name="Skraban J."/>
            <person name="Cleenwerck I."/>
            <person name="Vandamme P."/>
            <person name="Trcek J."/>
        </authorList>
    </citation>
    <scope>NUCLEOTIDE SEQUENCE [LARGE SCALE GENOMIC DNA]</scope>
    <source>
        <strain evidence="3 4">LTH 4560</strain>
    </source>
</reference>
<name>A0A318Q0L4_9PROT</name>
<proteinExistence type="predicted"/>
<evidence type="ECO:0000259" key="1">
    <source>
        <dbReference type="Pfam" id="PF13280"/>
    </source>
</evidence>
<evidence type="ECO:0000313" key="4">
    <source>
        <dbReference type="Proteomes" id="UP000248301"/>
    </source>
</evidence>
<evidence type="ECO:0000313" key="3">
    <source>
        <dbReference type="EMBL" id="PYD62423.1"/>
    </source>
</evidence>
<feature type="domain" description="WYL" evidence="1">
    <location>
        <begin position="150"/>
        <end position="214"/>
    </location>
</feature>
<dbReference type="InterPro" id="IPR026881">
    <property type="entry name" value="WYL_dom"/>
</dbReference>
<feature type="domain" description="WCX" evidence="2">
    <location>
        <begin position="244"/>
        <end position="321"/>
    </location>
</feature>
<sequence>MRYGKFDELLKLARKLAGSAEGMTLDEMASEMGTTRRTVDRMRATLEVMFPQWETIADGHKKRFHIPGGLDGFLQMPCVDELAELRAAITMLQKKGDTTRAALLGTLYDKIQAALRPSARLRMAPDLDALLMTESQAMQAGLRPPEDPTVIETIRTALKAGCAVTFLYKTGSNRLRQITPWGLLYGQVAYYLVAPGEGKTEPALWRLDRIHDIKLSDAPTNPPPADWNLEAFAARSFGIYQGTPRDVILRFTPDAAEDAARRHFHPTQTLEHLPDGSLVVRYHAGGLQEQAFYLFTWGTAVEILAPIELRTELCRLLRRALEHHERTPRP</sequence>
<dbReference type="EMBL" id="NKUF01000035">
    <property type="protein sequence ID" value="PYD62423.1"/>
    <property type="molecule type" value="Genomic_DNA"/>
</dbReference>
<dbReference type="OrthoDB" id="7626446at2"/>
<gene>
    <name evidence="3" type="ORF">CFR72_12635</name>
</gene>
<dbReference type="Pfam" id="PF25583">
    <property type="entry name" value="WCX"/>
    <property type="match status" value="1"/>
</dbReference>
<accession>A0A318Q0L4</accession>